<dbReference type="InterPro" id="IPR029063">
    <property type="entry name" value="SAM-dependent_MTases_sf"/>
</dbReference>
<dbReference type="Proteomes" id="UP001201262">
    <property type="component" value="Unassembled WGS sequence"/>
</dbReference>
<sequence length="321" mass="37177">MAMTPDDSSGDRDTQSLTDSVTDYPKEYGRTYHRYHEGLYPYPNDEQELDRLDMLHHIWKEVNQSRLYISPLREPKHILDIGTGSGIWPIEMATIFPDATITGTDLSPVQPTEVPPNVHFLVEDATENEWLWEANHFDYIRLGNMSGALPSVADIMRKVMKVLKPGGWFEWHEIDPTPRCEDGTMPPPEEEGFSQYALHDWVELSERAATEIVPTREFIIAPTLAHKMRSAGFVNVDDQSIKVPMNRWPRDPQLKTWGEWYERNWLDGLSAFSYKPLQSLGWSKPEIEVFLVSVRQCISNRHFHTYHNFHIVTGRKPFPGE</sequence>
<keyword evidence="3" id="KW-1185">Reference proteome</keyword>
<evidence type="ECO:0000256" key="1">
    <source>
        <dbReference type="SAM" id="MobiDB-lite"/>
    </source>
</evidence>
<dbReference type="EMBL" id="JAJTJA010000001">
    <property type="protein sequence ID" value="KAH8704881.1"/>
    <property type="molecule type" value="Genomic_DNA"/>
</dbReference>
<organism evidence="2 3">
    <name type="scientific">Talaromyces proteolyticus</name>
    <dbReference type="NCBI Taxonomy" id="1131652"/>
    <lineage>
        <taxon>Eukaryota</taxon>
        <taxon>Fungi</taxon>
        <taxon>Dikarya</taxon>
        <taxon>Ascomycota</taxon>
        <taxon>Pezizomycotina</taxon>
        <taxon>Eurotiomycetes</taxon>
        <taxon>Eurotiomycetidae</taxon>
        <taxon>Eurotiales</taxon>
        <taxon>Trichocomaceae</taxon>
        <taxon>Talaromyces</taxon>
        <taxon>Talaromyces sect. Bacilispori</taxon>
    </lineage>
</organism>
<dbReference type="GO" id="GO:0032259">
    <property type="term" value="P:methylation"/>
    <property type="evidence" value="ECO:0007669"/>
    <property type="project" value="UniProtKB-KW"/>
</dbReference>
<proteinExistence type="predicted"/>
<evidence type="ECO:0000313" key="2">
    <source>
        <dbReference type="EMBL" id="KAH8704881.1"/>
    </source>
</evidence>
<dbReference type="Gene3D" id="3.40.50.150">
    <property type="entry name" value="Vaccinia Virus protein VP39"/>
    <property type="match status" value="1"/>
</dbReference>
<comment type="caution">
    <text evidence="2">The sequence shown here is derived from an EMBL/GenBank/DDBJ whole genome shotgun (WGS) entry which is preliminary data.</text>
</comment>
<gene>
    <name evidence="2" type="ORF">BGW36DRAFT_421468</name>
</gene>
<name>A0AAD4L4I8_9EURO</name>
<keyword evidence="2" id="KW-0489">Methyltransferase</keyword>
<dbReference type="PANTHER" id="PTHR43591:SF10">
    <property type="entry name" value="ABC TRANSMEMBRANE TYPE-1 DOMAIN-CONTAINING PROTEIN-RELATED"/>
    <property type="match status" value="1"/>
</dbReference>
<keyword evidence="2" id="KW-0808">Transferase</keyword>
<dbReference type="SUPFAM" id="SSF53335">
    <property type="entry name" value="S-adenosyl-L-methionine-dependent methyltransferases"/>
    <property type="match status" value="1"/>
</dbReference>
<dbReference type="GO" id="GO:0008168">
    <property type="term" value="F:methyltransferase activity"/>
    <property type="evidence" value="ECO:0007669"/>
    <property type="project" value="UniProtKB-KW"/>
</dbReference>
<dbReference type="CDD" id="cd02440">
    <property type="entry name" value="AdoMet_MTases"/>
    <property type="match status" value="1"/>
</dbReference>
<dbReference type="RefSeq" id="XP_046077502.1">
    <property type="nucleotide sequence ID" value="XM_046219573.1"/>
</dbReference>
<dbReference type="PANTHER" id="PTHR43591">
    <property type="entry name" value="METHYLTRANSFERASE"/>
    <property type="match status" value="1"/>
</dbReference>
<reference evidence="2" key="1">
    <citation type="submission" date="2021-12" db="EMBL/GenBank/DDBJ databases">
        <title>Convergent genome expansion in fungi linked to evolution of root-endophyte symbiosis.</title>
        <authorList>
            <consortium name="DOE Joint Genome Institute"/>
            <person name="Ke Y.-H."/>
            <person name="Bonito G."/>
            <person name="Liao H.-L."/>
            <person name="Looney B."/>
            <person name="Rojas-Flechas A."/>
            <person name="Nash J."/>
            <person name="Hameed K."/>
            <person name="Schadt C."/>
            <person name="Martin F."/>
            <person name="Crous P.W."/>
            <person name="Miettinen O."/>
            <person name="Magnuson J.K."/>
            <person name="Labbe J."/>
            <person name="Jacobson D."/>
            <person name="Doktycz M.J."/>
            <person name="Veneault-Fourrey C."/>
            <person name="Kuo A."/>
            <person name="Mondo S."/>
            <person name="Calhoun S."/>
            <person name="Riley R."/>
            <person name="Ohm R."/>
            <person name="LaButti K."/>
            <person name="Andreopoulos B."/>
            <person name="Pangilinan J."/>
            <person name="Nolan M."/>
            <person name="Tritt A."/>
            <person name="Clum A."/>
            <person name="Lipzen A."/>
            <person name="Daum C."/>
            <person name="Barry K."/>
            <person name="Grigoriev I.V."/>
            <person name="Vilgalys R."/>
        </authorList>
    </citation>
    <scope>NUCLEOTIDE SEQUENCE</scope>
    <source>
        <strain evidence="2">PMI_201</strain>
    </source>
</reference>
<dbReference type="AlphaFoldDB" id="A0AAD4L4I8"/>
<dbReference type="GeneID" id="70249860"/>
<accession>A0AAD4L4I8</accession>
<protein>
    <submittedName>
        <fullName evidence="2">S-adenosyl-L-methionine-dependent methyltransferase</fullName>
    </submittedName>
</protein>
<feature type="region of interest" description="Disordered" evidence="1">
    <location>
        <begin position="1"/>
        <end position="23"/>
    </location>
</feature>
<dbReference type="Pfam" id="PF13489">
    <property type="entry name" value="Methyltransf_23"/>
    <property type="match status" value="1"/>
</dbReference>
<evidence type="ECO:0000313" key="3">
    <source>
        <dbReference type="Proteomes" id="UP001201262"/>
    </source>
</evidence>